<keyword evidence="5" id="KW-0812">Transmembrane</keyword>
<evidence type="ECO:0000313" key="7">
    <source>
        <dbReference type="EnsemblMetazoa" id="CJA06000a.1"/>
    </source>
</evidence>
<sequence length="496" mass="52179">MLPPLSSQGLLIASTVISTFTFLTTITILPIFFMKVQKANSQMLTQVRNCHQDSTDIWKQLSQENIRGKRSYGRDAPAMVNGKCCSCQQGKPGVLGAKGRDGAPGQPGLIGLNGRNGRDGKYVASEFHKEPACQKCPQAPPGPPGHPGRKGPRGNAGNAGTAGKNGIPGRMGPPGPPGVRGPPGDLGMQGPQGDPGKVLNGAPQGPSGRSGKVGPRGKTGHTGRDGRPGFEGTPGTRGIQGERGSRGARGPPGPPGPAGSDGRRGSCAHCVSSEEGPSKQAPAIEKVDIPVTEGYSPEETTSADFNSYPPSPQRSFENRNQGYEPEESTTANINSYSSQRSFENQNQNHNPASAPAPEYAEIVPKTINYPDAIAQPSHKHYGDVTNDNTYDVIPQRRHRQFAAKNLAATAKTIGYSTEQLSSMASTDEQVGNGNENENEDDKIYGQPRAFQTNKGYNVQIMGSGSTYDAAPVGSMWAKPTKGRSTAPAFLPAPAYA</sequence>
<dbReference type="InterPro" id="IPR008160">
    <property type="entry name" value="Collagen"/>
</dbReference>
<evidence type="ECO:0000256" key="1">
    <source>
        <dbReference type="ARBA" id="ARBA00011518"/>
    </source>
</evidence>
<evidence type="ECO:0000256" key="3">
    <source>
        <dbReference type="ARBA" id="ARBA00023157"/>
    </source>
</evidence>
<dbReference type="AlphaFoldDB" id="A0A8R1HMM5"/>
<accession>A0A8R1HMM5</accession>
<proteinExistence type="predicted"/>
<evidence type="ECO:0000256" key="2">
    <source>
        <dbReference type="ARBA" id="ARBA00022737"/>
    </source>
</evidence>
<feature type="compositionally biased region" description="Low complexity" evidence="4">
    <location>
        <begin position="153"/>
        <end position="170"/>
    </location>
</feature>
<evidence type="ECO:0000313" key="8">
    <source>
        <dbReference type="Proteomes" id="UP000005237"/>
    </source>
</evidence>
<keyword evidence="5" id="KW-1133">Transmembrane helix</keyword>
<dbReference type="PANTHER" id="PTHR24637:SF420">
    <property type="entry name" value="NEMATODE CUTICLE COLLAGEN N-TERMINAL DOMAIN-CONTAINING PROTEIN"/>
    <property type="match status" value="1"/>
</dbReference>
<reference evidence="7" key="2">
    <citation type="submission" date="2022-06" db="UniProtKB">
        <authorList>
            <consortium name="EnsemblMetazoa"/>
        </authorList>
    </citation>
    <scope>IDENTIFICATION</scope>
    <source>
        <strain evidence="7">DF5081</strain>
    </source>
</reference>
<feature type="transmembrane region" description="Helical" evidence="5">
    <location>
        <begin position="12"/>
        <end position="33"/>
    </location>
</feature>
<reference evidence="8" key="1">
    <citation type="submission" date="2010-08" db="EMBL/GenBank/DDBJ databases">
        <authorList>
            <consortium name="Caenorhabditis japonica Sequencing Consortium"/>
            <person name="Wilson R.K."/>
        </authorList>
    </citation>
    <scope>NUCLEOTIDE SEQUENCE [LARGE SCALE GENOMIC DNA]</scope>
    <source>
        <strain evidence="8">DF5081</strain>
    </source>
</reference>
<feature type="compositionally biased region" description="Pro residues" evidence="4">
    <location>
        <begin position="171"/>
        <end position="180"/>
    </location>
</feature>
<keyword evidence="3" id="KW-1015">Disulfide bond</keyword>
<dbReference type="Pfam" id="PF01391">
    <property type="entry name" value="Collagen"/>
    <property type="match status" value="1"/>
</dbReference>
<dbReference type="GO" id="GO:0042302">
    <property type="term" value="F:structural constituent of cuticle"/>
    <property type="evidence" value="ECO:0007669"/>
    <property type="project" value="InterPro"/>
</dbReference>
<name>A0A8R1HMM5_CAEJA</name>
<feature type="region of interest" description="Disordered" evidence="4">
    <location>
        <begin position="129"/>
        <end position="330"/>
    </location>
</feature>
<dbReference type="Proteomes" id="UP000005237">
    <property type="component" value="Unassembled WGS sequence"/>
</dbReference>
<dbReference type="EnsemblMetazoa" id="CJA06000a.1">
    <property type="protein sequence ID" value="CJA06000a.1"/>
    <property type="gene ID" value="WBGene00125204"/>
</dbReference>
<organism evidence="7 8">
    <name type="scientific">Caenorhabditis japonica</name>
    <dbReference type="NCBI Taxonomy" id="281687"/>
    <lineage>
        <taxon>Eukaryota</taxon>
        <taxon>Metazoa</taxon>
        <taxon>Ecdysozoa</taxon>
        <taxon>Nematoda</taxon>
        <taxon>Chromadorea</taxon>
        <taxon>Rhabditida</taxon>
        <taxon>Rhabditina</taxon>
        <taxon>Rhabditomorpha</taxon>
        <taxon>Rhabditoidea</taxon>
        <taxon>Rhabditidae</taxon>
        <taxon>Peloderinae</taxon>
        <taxon>Caenorhabditis</taxon>
    </lineage>
</organism>
<dbReference type="SMART" id="SM01088">
    <property type="entry name" value="Col_cuticle_N"/>
    <property type="match status" value="1"/>
</dbReference>
<feature type="region of interest" description="Disordered" evidence="4">
    <location>
        <begin position="98"/>
        <end position="117"/>
    </location>
</feature>
<comment type="subunit">
    <text evidence="1">Collagen polypeptide chains are complexed within the cuticle by disulfide bonds and other types of covalent cross-links.</text>
</comment>
<evidence type="ECO:0000256" key="4">
    <source>
        <dbReference type="SAM" id="MobiDB-lite"/>
    </source>
</evidence>
<keyword evidence="8" id="KW-1185">Reference proteome</keyword>
<evidence type="ECO:0000256" key="5">
    <source>
        <dbReference type="SAM" id="Phobius"/>
    </source>
</evidence>
<keyword evidence="2" id="KW-0677">Repeat</keyword>
<evidence type="ECO:0000259" key="6">
    <source>
        <dbReference type="SMART" id="SM01088"/>
    </source>
</evidence>
<protein>
    <submittedName>
        <fullName evidence="7">Col_cuticle_N domain-containing protein</fullName>
    </submittedName>
</protein>
<dbReference type="PANTHER" id="PTHR24637">
    <property type="entry name" value="COLLAGEN"/>
    <property type="match status" value="1"/>
</dbReference>
<feature type="domain" description="Nematode cuticle collagen N-terminal" evidence="6">
    <location>
        <begin position="11"/>
        <end position="61"/>
    </location>
</feature>
<dbReference type="InterPro" id="IPR002486">
    <property type="entry name" value="Col_cuticle_N"/>
</dbReference>
<dbReference type="Pfam" id="PF01484">
    <property type="entry name" value="Col_cuticle_N"/>
    <property type="match status" value="1"/>
</dbReference>
<keyword evidence="5" id="KW-0472">Membrane</keyword>